<dbReference type="InterPro" id="IPR028048">
    <property type="entry name" value="Tox-HNH-EHHH"/>
</dbReference>
<reference evidence="6 7" key="1">
    <citation type="submission" date="2020-03" db="EMBL/GenBank/DDBJ databases">
        <authorList>
            <person name="Zhang L."/>
            <person name="Han X."/>
            <person name="Chen Y."/>
            <person name="Yu Y."/>
        </authorList>
    </citation>
    <scope>NUCLEOTIDE SEQUENCE [LARGE SCALE GENOMIC DNA]</scope>
    <source>
        <strain evidence="6 7">A1254</strain>
    </source>
</reference>
<dbReference type="PANTHER" id="PTHR32305:SF15">
    <property type="entry name" value="PROTEIN RHSA-RELATED"/>
    <property type="match status" value="1"/>
</dbReference>
<name>A0A6H0FVS8_ACIPI</name>
<dbReference type="Gene3D" id="2.180.10.10">
    <property type="entry name" value="RHS repeat-associated core"/>
    <property type="match status" value="1"/>
</dbReference>
<evidence type="ECO:0000313" key="7">
    <source>
        <dbReference type="Proteomes" id="UP000501692"/>
    </source>
</evidence>
<protein>
    <submittedName>
        <fullName evidence="6">Uncharacterized protein</fullName>
    </submittedName>
</protein>
<feature type="domain" description="Teneurin-like YD-shell" evidence="5">
    <location>
        <begin position="56"/>
        <end position="228"/>
    </location>
</feature>
<evidence type="ECO:0000256" key="2">
    <source>
        <dbReference type="SAM" id="MobiDB-lite"/>
    </source>
</evidence>
<sequence>MALNGEDVVGFERDDLHRETLRHYANGLSQQQRYDEVGRLTQQLMLNGHDKGYQAQSQNNAIQHTNQLIERLYHYDKTGELTLIKDTRRGAIHYKYDPVGRLLEATSKLGKETFNFDPASNILDRYDSTNEQSSQHTATEKGLGYNRLVNNIVQEYLDQQYQYDAFGQLIRQKSSQGDLNLEWDVLGRLIRSRNNQYTADYRYDALGRRIQKRSKHHHTGQEQNIIYGWDGDTLAYESSADITKHYFYEKDSFVPLLQAAYHHSIELHQTQDWTEKTYSIYKDPLWNTVKQSQGFDDVWFYHCDHLGTPQEMSNQTGAIVWKAQYKAWGECKVQQANSDFFEKSEIISNNIRFQGQYFDGETGLHYNRYRYYSPYVGRFISKDPIGLLGGLNVYAYAPNPNNWVDQLGLTCSKYRRASLRDIRKKLGIPMSQQPIRQKMVPLTDKNGKRILNQNNMPIMIRELTYNVKGKEIVIQDHSAGHDFGEADGKGNQPSHHNVRPAENTRTGTVDGMDDHFYFDCRNSK</sequence>
<dbReference type="Proteomes" id="UP000501692">
    <property type="component" value="Chromosome"/>
</dbReference>
<dbReference type="PANTHER" id="PTHR32305">
    <property type="match status" value="1"/>
</dbReference>
<feature type="domain" description="RHS protein conserved region" evidence="3">
    <location>
        <begin position="298"/>
        <end position="331"/>
    </location>
</feature>
<dbReference type="Pfam" id="PF25023">
    <property type="entry name" value="TEN_YD-shell"/>
    <property type="match status" value="1"/>
</dbReference>
<dbReference type="InterPro" id="IPR056823">
    <property type="entry name" value="TEN-like_YD-shell"/>
</dbReference>
<proteinExistence type="predicted"/>
<dbReference type="NCBIfam" id="TIGR03696">
    <property type="entry name" value="Rhs_assc_core"/>
    <property type="match status" value="1"/>
</dbReference>
<keyword evidence="1" id="KW-0677">Repeat</keyword>
<evidence type="ECO:0000259" key="5">
    <source>
        <dbReference type="Pfam" id="PF25023"/>
    </source>
</evidence>
<organism evidence="6 7">
    <name type="scientific">Acinetobacter pittii</name>
    <name type="common">Acinetobacter genomosp. 3</name>
    <dbReference type="NCBI Taxonomy" id="48296"/>
    <lineage>
        <taxon>Bacteria</taxon>
        <taxon>Pseudomonadati</taxon>
        <taxon>Pseudomonadota</taxon>
        <taxon>Gammaproteobacteria</taxon>
        <taxon>Moraxellales</taxon>
        <taxon>Moraxellaceae</taxon>
        <taxon>Acinetobacter</taxon>
        <taxon>Acinetobacter calcoaceticus/baumannii complex</taxon>
    </lineage>
</organism>
<feature type="domain" description="HNH/Endo VII superfamily nuclease toxins" evidence="4">
    <location>
        <begin position="450"/>
        <end position="518"/>
    </location>
</feature>
<dbReference type="Pfam" id="PF03527">
    <property type="entry name" value="RHS"/>
    <property type="match status" value="1"/>
</dbReference>
<accession>A0A6H0FVS8</accession>
<evidence type="ECO:0000259" key="3">
    <source>
        <dbReference type="Pfam" id="PF03527"/>
    </source>
</evidence>
<dbReference type="Pfam" id="PF15657">
    <property type="entry name" value="Tox-HNH-EHHH"/>
    <property type="match status" value="1"/>
</dbReference>
<dbReference type="InterPro" id="IPR050708">
    <property type="entry name" value="T6SS_VgrG/RHS"/>
</dbReference>
<dbReference type="AlphaFoldDB" id="A0A6H0FVS8"/>
<evidence type="ECO:0000313" key="6">
    <source>
        <dbReference type="EMBL" id="QIT18406.1"/>
    </source>
</evidence>
<evidence type="ECO:0000259" key="4">
    <source>
        <dbReference type="Pfam" id="PF15657"/>
    </source>
</evidence>
<feature type="region of interest" description="Disordered" evidence="2">
    <location>
        <begin position="480"/>
        <end position="510"/>
    </location>
</feature>
<evidence type="ECO:0000256" key="1">
    <source>
        <dbReference type="ARBA" id="ARBA00022737"/>
    </source>
</evidence>
<gene>
    <name evidence="6" type="ORF">G8E09_12125</name>
</gene>
<dbReference type="InterPro" id="IPR001826">
    <property type="entry name" value="RHS"/>
</dbReference>
<dbReference type="InterPro" id="IPR022385">
    <property type="entry name" value="Rhs_assc_core"/>
</dbReference>
<dbReference type="EMBL" id="CP049806">
    <property type="protein sequence ID" value="QIT18406.1"/>
    <property type="molecule type" value="Genomic_DNA"/>
</dbReference>